<dbReference type="PANTHER" id="PTHR31834:SF1">
    <property type="entry name" value="INITIATION-SPECIFIC ALPHA-1,6-MANNOSYLTRANSFERASE"/>
    <property type="match status" value="1"/>
</dbReference>
<accession>A0ABQ1LDD5</accession>
<dbReference type="Pfam" id="PF04488">
    <property type="entry name" value="Gly_transf_sug"/>
    <property type="match status" value="1"/>
</dbReference>
<evidence type="ECO:0000313" key="2">
    <source>
        <dbReference type="Proteomes" id="UP000637769"/>
    </source>
</evidence>
<organism evidence="1 2">
    <name type="scientific">Asaia siamensis</name>
    <dbReference type="NCBI Taxonomy" id="110479"/>
    <lineage>
        <taxon>Bacteria</taxon>
        <taxon>Pseudomonadati</taxon>
        <taxon>Pseudomonadota</taxon>
        <taxon>Alphaproteobacteria</taxon>
        <taxon>Acetobacterales</taxon>
        <taxon>Acetobacteraceae</taxon>
        <taxon>Asaia</taxon>
    </lineage>
</organism>
<keyword evidence="2" id="KW-1185">Reference proteome</keyword>
<reference evidence="2" key="1">
    <citation type="journal article" date="2019" name="Int. J. Syst. Evol. Microbiol.">
        <title>The Global Catalogue of Microorganisms (GCM) 10K type strain sequencing project: providing services to taxonomists for standard genome sequencing and annotation.</title>
        <authorList>
            <consortium name="The Broad Institute Genomics Platform"/>
            <consortium name="The Broad Institute Genome Sequencing Center for Infectious Disease"/>
            <person name="Wu L."/>
            <person name="Ma J."/>
        </authorList>
    </citation>
    <scope>NUCLEOTIDE SEQUENCE [LARGE SCALE GENOMIC DNA]</scope>
    <source>
        <strain evidence="2">CCM 7132</strain>
    </source>
</reference>
<proteinExistence type="predicted"/>
<dbReference type="SUPFAM" id="SSF53448">
    <property type="entry name" value="Nucleotide-diphospho-sugar transferases"/>
    <property type="match status" value="1"/>
</dbReference>
<gene>
    <name evidence="1" type="ORF">GCM10007207_05510</name>
</gene>
<sequence length="354" mass="39394">MTETALITMFGDALITSEDISSDAALTGIVLERGHAGLLGIKEKHLINAPSSFQLAALRPGVYQLLDAQGALYSHAPDGTRDHEMTRPSWSELSCLLLKRFPLLAPASDASGAIPRLLHFICNDRNTLDPALVANITRTTELNPGWAVHIWDEASRFQFISEHYGWEVLKIYLMIGAEYGAAKADFFRYLLIYRLGGVYLDLKSSMSRPLDTILRPDDQYLLSQWNMSGSGRYAGWGRGASIAYVAGGEYQQWFLISRPGHPFLRRVIQLVMTKILSYRPEVHGVGAVTTFNITGPHAYTKAIYPVLTQHAHRVFDSEADGLLYSTVENHRDRSGSNYREARGPLVTGNDSYLC</sequence>
<dbReference type="RefSeq" id="WP_188425220.1">
    <property type="nucleotide sequence ID" value="NZ_BMCH01000001.1"/>
</dbReference>
<evidence type="ECO:0000313" key="1">
    <source>
        <dbReference type="EMBL" id="GGC23114.1"/>
    </source>
</evidence>
<dbReference type="InterPro" id="IPR029044">
    <property type="entry name" value="Nucleotide-diphossugar_trans"/>
</dbReference>
<dbReference type="PANTHER" id="PTHR31834">
    <property type="entry name" value="INITIATION-SPECIFIC ALPHA-1,6-MANNOSYLTRANSFERASE"/>
    <property type="match status" value="1"/>
</dbReference>
<dbReference type="EMBL" id="BMCH01000001">
    <property type="protein sequence ID" value="GGC23114.1"/>
    <property type="molecule type" value="Genomic_DNA"/>
</dbReference>
<dbReference type="Gene3D" id="3.90.550.20">
    <property type="match status" value="1"/>
</dbReference>
<name>A0ABQ1LDD5_9PROT</name>
<dbReference type="InterPro" id="IPR039367">
    <property type="entry name" value="Och1-like"/>
</dbReference>
<dbReference type="Proteomes" id="UP000637769">
    <property type="component" value="Unassembled WGS sequence"/>
</dbReference>
<protein>
    <recommendedName>
        <fullName evidence="3">Glycosyltransferase sugar-binding region containing DXD motif-containing protein</fullName>
    </recommendedName>
</protein>
<evidence type="ECO:0008006" key="3">
    <source>
        <dbReference type="Google" id="ProtNLM"/>
    </source>
</evidence>
<dbReference type="InterPro" id="IPR007577">
    <property type="entry name" value="GlycoTrfase_DXD_sugar-bd_CS"/>
</dbReference>
<comment type="caution">
    <text evidence="1">The sequence shown here is derived from an EMBL/GenBank/DDBJ whole genome shotgun (WGS) entry which is preliminary data.</text>
</comment>